<evidence type="ECO:0000313" key="2">
    <source>
        <dbReference type="Proteomes" id="UP000325811"/>
    </source>
</evidence>
<accession>A0A5Q4ZEV4</accession>
<reference evidence="1 2" key="1">
    <citation type="submission" date="2019-08" db="EMBL/GenBank/DDBJ databases">
        <authorList>
            <person name="Herpell B J."/>
        </authorList>
    </citation>
    <scope>NUCLEOTIDE SEQUENCE [LARGE SCALE GENOMIC DNA]</scope>
    <source>
        <strain evidence="2">Msb3</strain>
    </source>
</reference>
<dbReference type="AlphaFoldDB" id="A0A5Q4ZEV4"/>
<name>A0A5Q4ZEV4_9BURK</name>
<organism evidence="1 2">
    <name type="scientific">Paraburkholderia dioscoreae</name>
    <dbReference type="NCBI Taxonomy" id="2604047"/>
    <lineage>
        <taxon>Bacteria</taxon>
        <taxon>Pseudomonadati</taxon>
        <taxon>Pseudomonadota</taxon>
        <taxon>Betaproteobacteria</taxon>
        <taxon>Burkholderiales</taxon>
        <taxon>Burkholderiaceae</taxon>
        <taxon>Paraburkholderia</taxon>
    </lineage>
</organism>
<dbReference type="Proteomes" id="UP000325811">
    <property type="component" value="Chromosome I"/>
</dbReference>
<sequence length="81" mass="8662">MTKKRAMNARSGPKLCQNASIRCSSAPGWDWLGALLNAADTPLHIFAALAGTVSVHNVVTKGGANQKWAKYSISFTFNSKP</sequence>
<proteinExistence type="predicted"/>
<keyword evidence="2" id="KW-1185">Reference proteome</keyword>
<protein>
    <submittedName>
        <fullName evidence="1">Uncharacterized protein</fullName>
    </submittedName>
</protein>
<dbReference type="EMBL" id="LR699553">
    <property type="protein sequence ID" value="VVD28088.1"/>
    <property type="molecule type" value="Genomic_DNA"/>
</dbReference>
<evidence type="ECO:0000313" key="1">
    <source>
        <dbReference type="EMBL" id="VVD28088.1"/>
    </source>
</evidence>
<dbReference type="KEGG" id="pdio:PDMSB3_1632"/>
<gene>
    <name evidence="1" type="ORF">PDMSB3_1632</name>
</gene>